<dbReference type="AlphaFoldDB" id="A0AAV0Z7I1"/>
<dbReference type="Proteomes" id="UP001157006">
    <property type="component" value="Chromosome 1S"/>
</dbReference>
<sequence length="106" mass="11880">MKYPLSEGRVGTIQGDQGLAIKCYKDSLKPKKRAIVIEETDNNKVNMIDTDPREDPREDSLAPQEETKEIQVGLKSSEISHLGTNLSPEEEAEIVDILKINIDLFV</sequence>
<evidence type="ECO:0000256" key="1">
    <source>
        <dbReference type="SAM" id="MobiDB-lite"/>
    </source>
</evidence>
<feature type="compositionally biased region" description="Basic and acidic residues" evidence="1">
    <location>
        <begin position="50"/>
        <end position="68"/>
    </location>
</feature>
<proteinExistence type="predicted"/>
<evidence type="ECO:0000313" key="2">
    <source>
        <dbReference type="EMBL" id="CAI8593328.1"/>
    </source>
</evidence>
<protein>
    <submittedName>
        <fullName evidence="2">Uncharacterized protein</fullName>
    </submittedName>
</protein>
<gene>
    <name evidence="2" type="ORF">VFH_I086000</name>
</gene>
<dbReference type="EMBL" id="OX451735">
    <property type="protein sequence ID" value="CAI8593328.1"/>
    <property type="molecule type" value="Genomic_DNA"/>
</dbReference>
<organism evidence="2 3">
    <name type="scientific">Vicia faba</name>
    <name type="common">Broad bean</name>
    <name type="synonym">Faba vulgaris</name>
    <dbReference type="NCBI Taxonomy" id="3906"/>
    <lineage>
        <taxon>Eukaryota</taxon>
        <taxon>Viridiplantae</taxon>
        <taxon>Streptophyta</taxon>
        <taxon>Embryophyta</taxon>
        <taxon>Tracheophyta</taxon>
        <taxon>Spermatophyta</taxon>
        <taxon>Magnoliopsida</taxon>
        <taxon>eudicotyledons</taxon>
        <taxon>Gunneridae</taxon>
        <taxon>Pentapetalae</taxon>
        <taxon>rosids</taxon>
        <taxon>fabids</taxon>
        <taxon>Fabales</taxon>
        <taxon>Fabaceae</taxon>
        <taxon>Papilionoideae</taxon>
        <taxon>50 kb inversion clade</taxon>
        <taxon>NPAAA clade</taxon>
        <taxon>Hologalegina</taxon>
        <taxon>IRL clade</taxon>
        <taxon>Fabeae</taxon>
        <taxon>Vicia</taxon>
    </lineage>
</organism>
<name>A0AAV0Z7I1_VICFA</name>
<evidence type="ECO:0000313" key="3">
    <source>
        <dbReference type="Proteomes" id="UP001157006"/>
    </source>
</evidence>
<keyword evidence="3" id="KW-1185">Reference proteome</keyword>
<accession>A0AAV0Z7I1</accession>
<reference evidence="2 3" key="1">
    <citation type="submission" date="2023-01" db="EMBL/GenBank/DDBJ databases">
        <authorList>
            <person name="Kreplak J."/>
        </authorList>
    </citation>
    <scope>NUCLEOTIDE SEQUENCE [LARGE SCALE GENOMIC DNA]</scope>
</reference>
<feature type="region of interest" description="Disordered" evidence="1">
    <location>
        <begin position="43"/>
        <end position="68"/>
    </location>
</feature>